<comment type="caution">
    <text evidence="1">The sequence shown here is derived from an EMBL/GenBank/DDBJ whole genome shotgun (WGS) entry which is preliminary data.</text>
</comment>
<gene>
    <name evidence="1" type="ORF">ACK4CP_27775</name>
</gene>
<proteinExistence type="predicted"/>
<dbReference type="RefSeq" id="WP_409552369.1">
    <property type="nucleotide sequence ID" value="NZ_JBKBDE010000012.1"/>
</dbReference>
<keyword evidence="2" id="KW-1185">Reference proteome</keyword>
<evidence type="ECO:0000313" key="1">
    <source>
        <dbReference type="EMBL" id="MFN6554220.1"/>
    </source>
</evidence>
<name>A0ABW9M3K0_9MYCO</name>
<dbReference type="EMBL" id="JBKBDE010000012">
    <property type="protein sequence ID" value="MFN6554220.1"/>
    <property type="molecule type" value="Genomic_DNA"/>
</dbReference>
<protein>
    <submittedName>
        <fullName evidence="1">Uncharacterized protein</fullName>
    </submittedName>
</protein>
<dbReference type="Proteomes" id="UP001635817">
    <property type="component" value="Unassembled WGS sequence"/>
</dbReference>
<accession>A0ABW9M3K0</accession>
<organism evidence="1 2">
    <name type="scientific">Mycolicibacterium septicum</name>
    <dbReference type="NCBI Taxonomy" id="98668"/>
    <lineage>
        <taxon>Bacteria</taxon>
        <taxon>Bacillati</taxon>
        <taxon>Actinomycetota</taxon>
        <taxon>Actinomycetes</taxon>
        <taxon>Mycobacteriales</taxon>
        <taxon>Mycobacteriaceae</taxon>
        <taxon>Mycolicibacterium</taxon>
    </lineage>
</organism>
<sequence>MVEILTGYRSPDGLRLDQAAAAAPPKDAGLTALDPESIFGDGLSSGQFRTLSPRFMKNALRAALDGAVWELVRDPDYDVIGYGEELVRVFDLATRVAS</sequence>
<evidence type="ECO:0000313" key="2">
    <source>
        <dbReference type="Proteomes" id="UP001635817"/>
    </source>
</evidence>
<reference evidence="1 2" key="1">
    <citation type="submission" date="2024-12" db="EMBL/GenBank/DDBJ databases">
        <title>The coexistence of Mycolicibacterium septicum and Mycolicibacterium nivoides in clinical samples.</title>
        <authorList>
            <person name="Wang C."/>
            <person name="Feng Y."/>
            <person name="Zong Z."/>
        </authorList>
    </citation>
    <scope>NUCLEOTIDE SEQUENCE [LARGE SCALE GENOMIC DNA]</scope>
    <source>
        <strain evidence="1 2">120310</strain>
    </source>
</reference>